<reference evidence="1 2" key="1">
    <citation type="submission" date="2016-05" db="EMBL/GenBank/DDBJ databases">
        <title>Single-cell genome of chain-forming Candidatus Thiomargarita nelsonii and comparison to other large sulfur-oxidizing bacteria.</title>
        <authorList>
            <person name="Winkel M."/>
            <person name="Salman V."/>
            <person name="Woyke T."/>
            <person name="Schulz-Vogt H."/>
            <person name="Richter M."/>
            <person name="Flood B."/>
            <person name="Bailey J."/>
            <person name="Amann R."/>
            <person name="Mussmann M."/>
        </authorList>
    </citation>
    <scope>NUCLEOTIDE SEQUENCE [LARGE SCALE GENOMIC DNA]</scope>
    <source>
        <strain evidence="1 2">THI036</strain>
    </source>
</reference>
<protein>
    <submittedName>
        <fullName evidence="1">Uncharacterized protein</fullName>
    </submittedName>
</protein>
<proteinExistence type="predicted"/>
<evidence type="ECO:0000313" key="1">
    <source>
        <dbReference type="EMBL" id="OAD23427.1"/>
    </source>
</evidence>
<dbReference type="EMBL" id="LUTY01000375">
    <property type="protein sequence ID" value="OAD23427.1"/>
    <property type="molecule type" value="Genomic_DNA"/>
</dbReference>
<comment type="caution">
    <text evidence="1">The sequence shown here is derived from an EMBL/GenBank/DDBJ whole genome shotgun (WGS) entry which is preliminary data.</text>
</comment>
<name>A0A176S635_9GAMM</name>
<dbReference type="Proteomes" id="UP000076962">
    <property type="component" value="Unassembled WGS sequence"/>
</dbReference>
<sequence>MIVILIIIHLHGDFYVTDFTFITKNRFSSYQTQHLGDFTSQSRLYVQSTMYPLSCQCGSKTYRNHGA</sequence>
<gene>
    <name evidence="1" type="ORF">THIOM_000745</name>
</gene>
<accession>A0A176S635</accession>
<keyword evidence="2" id="KW-1185">Reference proteome</keyword>
<organism evidence="1 2">
    <name type="scientific">Candidatus Thiomargarita nelsonii</name>
    <dbReference type="NCBI Taxonomy" id="1003181"/>
    <lineage>
        <taxon>Bacteria</taxon>
        <taxon>Pseudomonadati</taxon>
        <taxon>Pseudomonadota</taxon>
        <taxon>Gammaproteobacteria</taxon>
        <taxon>Thiotrichales</taxon>
        <taxon>Thiotrichaceae</taxon>
        <taxon>Thiomargarita</taxon>
    </lineage>
</organism>
<evidence type="ECO:0000313" key="2">
    <source>
        <dbReference type="Proteomes" id="UP000076962"/>
    </source>
</evidence>
<dbReference type="AlphaFoldDB" id="A0A176S635"/>